<dbReference type="AlphaFoldDB" id="A0A9P6BAG3"/>
<feature type="non-terminal residue" evidence="1">
    <location>
        <position position="80"/>
    </location>
</feature>
<protein>
    <submittedName>
        <fullName evidence="1">Uncharacterized protein</fullName>
    </submittedName>
</protein>
<evidence type="ECO:0000313" key="1">
    <source>
        <dbReference type="EMBL" id="KAF9520738.1"/>
    </source>
</evidence>
<sequence>MPATKAQNPDREPGPVPPLPGYYAVINTVPSPAGDDLTVQFNGNNAPLTVVPFNVDNKQCSMWCYCLVYPTHVLFHCMAD</sequence>
<gene>
    <name evidence="1" type="ORF">BS47DRAFT_1335384</name>
</gene>
<name>A0A9P6BAG3_9AGAM</name>
<dbReference type="Gene3D" id="2.80.10.50">
    <property type="match status" value="1"/>
</dbReference>
<organism evidence="1 2">
    <name type="scientific">Hydnum rufescens UP504</name>
    <dbReference type="NCBI Taxonomy" id="1448309"/>
    <lineage>
        <taxon>Eukaryota</taxon>
        <taxon>Fungi</taxon>
        <taxon>Dikarya</taxon>
        <taxon>Basidiomycota</taxon>
        <taxon>Agaricomycotina</taxon>
        <taxon>Agaricomycetes</taxon>
        <taxon>Cantharellales</taxon>
        <taxon>Hydnaceae</taxon>
        <taxon>Hydnum</taxon>
    </lineage>
</organism>
<evidence type="ECO:0000313" key="2">
    <source>
        <dbReference type="Proteomes" id="UP000886523"/>
    </source>
</evidence>
<dbReference type="EMBL" id="MU128910">
    <property type="protein sequence ID" value="KAF9520738.1"/>
    <property type="molecule type" value="Genomic_DNA"/>
</dbReference>
<dbReference type="Proteomes" id="UP000886523">
    <property type="component" value="Unassembled WGS sequence"/>
</dbReference>
<proteinExistence type="predicted"/>
<accession>A0A9P6BAG3</accession>
<keyword evidence="2" id="KW-1185">Reference proteome</keyword>
<reference evidence="1" key="1">
    <citation type="journal article" date="2020" name="Nat. Commun.">
        <title>Large-scale genome sequencing of mycorrhizal fungi provides insights into the early evolution of symbiotic traits.</title>
        <authorList>
            <person name="Miyauchi S."/>
            <person name="Kiss E."/>
            <person name="Kuo A."/>
            <person name="Drula E."/>
            <person name="Kohler A."/>
            <person name="Sanchez-Garcia M."/>
            <person name="Morin E."/>
            <person name="Andreopoulos B."/>
            <person name="Barry K.W."/>
            <person name="Bonito G."/>
            <person name="Buee M."/>
            <person name="Carver A."/>
            <person name="Chen C."/>
            <person name="Cichocki N."/>
            <person name="Clum A."/>
            <person name="Culley D."/>
            <person name="Crous P.W."/>
            <person name="Fauchery L."/>
            <person name="Girlanda M."/>
            <person name="Hayes R.D."/>
            <person name="Keri Z."/>
            <person name="LaButti K."/>
            <person name="Lipzen A."/>
            <person name="Lombard V."/>
            <person name="Magnuson J."/>
            <person name="Maillard F."/>
            <person name="Murat C."/>
            <person name="Nolan M."/>
            <person name="Ohm R.A."/>
            <person name="Pangilinan J."/>
            <person name="Pereira M.F."/>
            <person name="Perotto S."/>
            <person name="Peter M."/>
            <person name="Pfister S."/>
            <person name="Riley R."/>
            <person name="Sitrit Y."/>
            <person name="Stielow J.B."/>
            <person name="Szollosi G."/>
            <person name="Zifcakova L."/>
            <person name="Stursova M."/>
            <person name="Spatafora J.W."/>
            <person name="Tedersoo L."/>
            <person name="Vaario L.M."/>
            <person name="Yamada A."/>
            <person name="Yan M."/>
            <person name="Wang P."/>
            <person name="Xu J."/>
            <person name="Bruns T."/>
            <person name="Baldrian P."/>
            <person name="Vilgalys R."/>
            <person name="Dunand C."/>
            <person name="Henrissat B."/>
            <person name="Grigoriev I.V."/>
            <person name="Hibbett D."/>
            <person name="Nagy L.G."/>
            <person name="Martin F.M."/>
        </authorList>
    </citation>
    <scope>NUCLEOTIDE SEQUENCE</scope>
    <source>
        <strain evidence="1">UP504</strain>
    </source>
</reference>
<comment type="caution">
    <text evidence="1">The sequence shown here is derived from an EMBL/GenBank/DDBJ whole genome shotgun (WGS) entry which is preliminary data.</text>
</comment>